<keyword evidence="1" id="KW-0479">Metal-binding</keyword>
<dbReference type="GO" id="GO:0005634">
    <property type="term" value="C:nucleus"/>
    <property type="evidence" value="ECO:0007669"/>
    <property type="project" value="TreeGrafter"/>
</dbReference>
<reference evidence="7" key="1">
    <citation type="submission" date="2015-03" db="EMBL/GenBank/DDBJ databases">
        <title>Wuchereria bancrofti Genome Sequencing Papua New Guinea Strain.</title>
        <authorList>
            <person name="Small S.T."/>
            <person name="Serre D."/>
            <person name="Zimmerman P.A."/>
        </authorList>
    </citation>
    <scope>NUCLEOTIDE SEQUENCE [LARGE SCALE GENOMIC DNA]</scope>
    <source>
        <strain evidence="7">pt0022</strain>
    </source>
</reference>
<evidence type="ECO:0000313" key="8">
    <source>
        <dbReference type="WBParaSite" id="mrna-Wban_10327"/>
    </source>
</evidence>
<dbReference type="SUPFAM" id="SSF57667">
    <property type="entry name" value="beta-beta-alpha zinc fingers"/>
    <property type="match status" value="2"/>
</dbReference>
<dbReference type="PROSITE" id="PS50157">
    <property type="entry name" value="ZINC_FINGER_C2H2_2"/>
    <property type="match status" value="4"/>
</dbReference>
<evidence type="ECO:0000313" key="7">
    <source>
        <dbReference type="Proteomes" id="UP000093561"/>
    </source>
</evidence>
<dbReference type="PROSITE" id="PS00028">
    <property type="entry name" value="ZINC_FINGER_C2H2_1"/>
    <property type="match status" value="2"/>
</dbReference>
<dbReference type="GO" id="GO:0000977">
    <property type="term" value="F:RNA polymerase II transcription regulatory region sequence-specific DNA binding"/>
    <property type="evidence" value="ECO:0007669"/>
    <property type="project" value="TreeGrafter"/>
</dbReference>
<dbReference type="GO" id="GO:0008270">
    <property type="term" value="F:zinc ion binding"/>
    <property type="evidence" value="ECO:0007669"/>
    <property type="project" value="UniProtKB-KW"/>
</dbReference>
<reference evidence="8" key="3">
    <citation type="submission" date="2024-02" db="UniProtKB">
        <authorList>
            <consortium name="WormBaseParasite"/>
        </authorList>
    </citation>
    <scope>IDENTIFICATION</scope>
    <source>
        <strain evidence="8">pt0022</strain>
    </source>
</reference>
<dbReference type="GO" id="GO:0000981">
    <property type="term" value="F:DNA-binding transcription factor activity, RNA polymerase II-specific"/>
    <property type="evidence" value="ECO:0007669"/>
    <property type="project" value="TreeGrafter"/>
</dbReference>
<keyword evidence="3 5" id="KW-0863">Zinc-finger</keyword>
<dbReference type="Proteomes" id="UP000093561">
    <property type="component" value="Unassembled WGS sequence"/>
</dbReference>
<name>A0AAF5Q5A2_WUCBA</name>
<keyword evidence="2" id="KW-0677">Repeat</keyword>
<dbReference type="AlphaFoldDB" id="A0AAF5Q5A2"/>
<proteinExistence type="predicted"/>
<protein>
    <recommendedName>
        <fullName evidence="6">C2H2-type domain-containing protein</fullName>
    </recommendedName>
</protein>
<feature type="domain" description="C2H2-type" evidence="6">
    <location>
        <begin position="50"/>
        <end position="80"/>
    </location>
</feature>
<keyword evidence="4" id="KW-0862">Zinc</keyword>
<dbReference type="PANTHER" id="PTHR24379">
    <property type="entry name" value="KRAB AND ZINC FINGER DOMAIN-CONTAINING"/>
    <property type="match status" value="1"/>
</dbReference>
<accession>A0AAF5Q5A2</accession>
<dbReference type="InterPro" id="IPR013087">
    <property type="entry name" value="Znf_C2H2_type"/>
</dbReference>
<organism evidence="7 8">
    <name type="scientific">Wuchereria bancrofti</name>
    <dbReference type="NCBI Taxonomy" id="6293"/>
    <lineage>
        <taxon>Eukaryota</taxon>
        <taxon>Metazoa</taxon>
        <taxon>Ecdysozoa</taxon>
        <taxon>Nematoda</taxon>
        <taxon>Chromadorea</taxon>
        <taxon>Rhabditida</taxon>
        <taxon>Spirurina</taxon>
        <taxon>Spiruromorpha</taxon>
        <taxon>Filarioidea</taxon>
        <taxon>Onchocercidae</taxon>
        <taxon>Wuchereria</taxon>
    </lineage>
</organism>
<evidence type="ECO:0000256" key="4">
    <source>
        <dbReference type="ARBA" id="ARBA00022833"/>
    </source>
</evidence>
<dbReference type="PANTHER" id="PTHR24379:SF127">
    <property type="entry name" value="BLOODY FINGERS-RELATED"/>
    <property type="match status" value="1"/>
</dbReference>
<dbReference type="WBParaSite" id="mrna-Wban_10327">
    <property type="protein sequence ID" value="mrna-Wban_10327"/>
    <property type="gene ID" value="Wban_10327"/>
</dbReference>
<reference evidence="7" key="2">
    <citation type="journal article" date="2016" name="Mol. Ecol.">
        <title>Population genomics of the filarial nematode parasite Wuchereria bancrofti from mosquitoes.</title>
        <authorList>
            <person name="Small S.T."/>
            <person name="Reimer L.J."/>
            <person name="Tisch D.J."/>
            <person name="King C.L."/>
            <person name="Christensen B.M."/>
            <person name="Siba P.M."/>
            <person name="Kazura J.W."/>
            <person name="Serre D."/>
            <person name="Zimmerman P.A."/>
        </authorList>
    </citation>
    <scope>NUCLEOTIDE SEQUENCE</scope>
    <source>
        <strain evidence="7">pt0022</strain>
    </source>
</reference>
<dbReference type="InterPro" id="IPR036236">
    <property type="entry name" value="Znf_C2H2_sf"/>
</dbReference>
<feature type="domain" description="C2H2-type" evidence="6">
    <location>
        <begin position="22"/>
        <end position="51"/>
    </location>
</feature>
<sequence>MIRKRYNEYVTHGKTHGQPLIYECKLPGCGRTFDCESTFRKHKQTHEPHPQCENCSKFFTTRNGLRYHKKSCQTKSHERSYEYFHHGCAMIRKRYNEYVTHGKTHGQPLIYECKLPGCGRTFDCESTFRKHKQTHEPHPQCENCSKFFTTRNGLRYHKKSCQTKSR</sequence>
<feature type="domain" description="C2H2-type" evidence="6">
    <location>
        <begin position="111"/>
        <end position="140"/>
    </location>
</feature>
<dbReference type="Gene3D" id="3.30.160.60">
    <property type="entry name" value="Classic Zinc Finger"/>
    <property type="match status" value="2"/>
</dbReference>
<dbReference type="SMART" id="SM00355">
    <property type="entry name" value="ZnF_C2H2"/>
    <property type="match status" value="4"/>
</dbReference>
<evidence type="ECO:0000256" key="1">
    <source>
        <dbReference type="ARBA" id="ARBA00022723"/>
    </source>
</evidence>
<feature type="domain" description="C2H2-type" evidence="6">
    <location>
        <begin position="139"/>
        <end position="166"/>
    </location>
</feature>
<evidence type="ECO:0000256" key="2">
    <source>
        <dbReference type="ARBA" id="ARBA00022737"/>
    </source>
</evidence>
<evidence type="ECO:0000259" key="6">
    <source>
        <dbReference type="PROSITE" id="PS50157"/>
    </source>
</evidence>
<evidence type="ECO:0000256" key="3">
    <source>
        <dbReference type="ARBA" id="ARBA00022771"/>
    </source>
</evidence>
<evidence type="ECO:0000256" key="5">
    <source>
        <dbReference type="PROSITE-ProRule" id="PRU00042"/>
    </source>
</evidence>